<dbReference type="OrthoDB" id="7301525at2"/>
<dbReference type="EMBL" id="CP029353">
    <property type="protein sequence ID" value="AWK86374.1"/>
    <property type="molecule type" value="Genomic_DNA"/>
</dbReference>
<feature type="region of interest" description="Disordered" evidence="1">
    <location>
        <begin position="35"/>
        <end position="119"/>
    </location>
</feature>
<dbReference type="SMART" id="SM00287">
    <property type="entry name" value="SH3b"/>
    <property type="match status" value="2"/>
</dbReference>
<dbReference type="InterPro" id="IPR003646">
    <property type="entry name" value="SH3-like_bac-type"/>
</dbReference>
<feature type="chain" id="PRO_5015682801" evidence="2">
    <location>
        <begin position="34"/>
        <end position="293"/>
    </location>
</feature>
<feature type="compositionally biased region" description="Pro residues" evidence="1">
    <location>
        <begin position="93"/>
        <end position="110"/>
    </location>
</feature>
<protein>
    <submittedName>
        <fullName evidence="4">SH3 domain-containing protein</fullName>
    </submittedName>
</protein>
<feature type="domain" description="SH3b" evidence="3">
    <location>
        <begin position="227"/>
        <end position="290"/>
    </location>
</feature>
<dbReference type="Gene3D" id="2.30.30.40">
    <property type="entry name" value="SH3 Domains"/>
    <property type="match status" value="2"/>
</dbReference>
<keyword evidence="5" id="KW-1185">Reference proteome</keyword>
<evidence type="ECO:0000256" key="2">
    <source>
        <dbReference type="SAM" id="SignalP"/>
    </source>
</evidence>
<dbReference type="Pfam" id="PF08239">
    <property type="entry name" value="SH3_3"/>
    <property type="match status" value="2"/>
</dbReference>
<feature type="signal peptide" evidence="2">
    <location>
        <begin position="1"/>
        <end position="33"/>
    </location>
</feature>
<evidence type="ECO:0000259" key="3">
    <source>
        <dbReference type="SMART" id="SM00287"/>
    </source>
</evidence>
<dbReference type="PANTHER" id="PTHR34408:SF1">
    <property type="entry name" value="GLYCOSYL HYDROLASE FAMILY 19 DOMAIN-CONTAINING PROTEIN HI_1415"/>
    <property type="match status" value="1"/>
</dbReference>
<dbReference type="KEGG" id="azz:DEW08_09080"/>
<feature type="domain" description="SH3b" evidence="3">
    <location>
        <begin position="116"/>
        <end position="181"/>
    </location>
</feature>
<dbReference type="AlphaFoldDB" id="A0A2S2CPC5"/>
<dbReference type="InterPro" id="IPR052354">
    <property type="entry name" value="Cell_Wall_Dynamics_Protein"/>
</dbReference>
<evidence type="ECO:0000313" key="4">
    <source>
        <dbReference type="EMBL" id="AWK86374.1"/>
    </source>
</evidence>
<organism evidence="4 5">
    <name type="scientific">Azospirillum thermophilum</name>
    <dbReference type="NCBI Taxonomy" id="2202148"/>
    <lineage>
        <taxon>Bacteria</taxon>
        <taxon>Pseudomonadati</taxon>
        <taxon>Pseudomonadota</taxon>
        <taxon>Alphaproteobacteria</taxon>
        <taxon>Rhodospirillales</taxon>
        <taxon>Azospirillaceae</taxon>
        <taxon>Azospirillum</taxon>
    </lineage>
</organism>
<keyword evidence="2" id="KW-0732">Signal</keyword>
<sequence length="293" mass="30192">MMPAMPRPPRRPAAPLLRPLLLAALIWPGIAAAQKPDTVTPLPSPRVELPRLTPARPAADGGPNPQVLFQPWPTVAPPLSPPSAAAATAAATPPAPASPPPSGPPSPTAPHPGQGAAPKTVWTAATVRLRAAPDRGARVLDELDPGARLEVLDTLSGGWLKVGRNGRPLGFVAADFVTDRSAKAEPARTDVSKTEPPKRYAKASREDNGCALPGSLPSSAARRPMLPAGTVARVLADANLRVAPACDAKVLDVLDAGGTVTILDGGGSWYRVGRKGKVLGYVGAALLGESRRR</sequence>
<name>A0A2S2CPC5_9PROT</name>
<proteinExistence type="predicted"/>
<dbReference type="PANTHER" id="PTHR34408">
    <property type="entry name" value="FAMILY PROTEIN, PUTATIVE-RELATED"/>
    <property type="match status" value="1"/>
</dbReference>
<gene>
    <name evidence="4" type="ORF">DEW08_09080</name>
</gene>
<feature type="compositionally biased region" description="Low complexity" evidence="1">
    <location>
        <begin position="82"/>
        <end position="92"/>
    </location>
</feature>
<dbReference type="Proteomes" id="UP000245629">
    <property type="component" value="Chromosome 2"/>
</dbReference>
<feature type="region of interest" description="Disordered" evidence="1">
    <location>
        <begin position="185"/>
        <end position="208"/>
    </location>
</feature>
<evidence type="ECO:0000256" key="1">
    <source>
        <dbReference type="SAM" id="MobiDB-lite"/>
    </source>
</evidence>
<evidence type="ECO:0000313" key="5">
    <source>
        <dbReference type="Proteomes" id="UP000245629"/>
    </source>
</evidence>
<reference evidence="5" key="1">
    <citation type="submission" date="2018-05" db="EMBL/GenBank/DDBJ databases">
        <title>Azospirillum thermophila sp. nov., a novel isolated from hot spring.</title>
        <authorList>
            <person name="Zhao Z."/>
        </authorList>
    </citation>
    <scope>NUCLEOTIDE SEQUENCE [LARGE SCALE GENOMIC DNA]</scope>
    <source>
        <strain evidence="5">CFH 70021</strain>
    </source>
</reference>
<accession>A0A2S2CPC5</accession>